<evidence type="ECO:0000256" key="5">
    <source>
        <dbReference type="ARBA" id="ARBA00022842"/>
    </source>
</evidence>
<dbReference type="PANTHER" id="PTHR12318">
    <property type="entry name" value="TESTOSTERONE-REGULATED PROTEIN RP2"/>
    <property type="match status" value="1"/>
</dbReference>
<dbReference type="InterPro" id="IPR039121">
    <property type="entry name" value="NUDT19"/>
</dbReference>
<evidence type="ECO:0000256" key="2">
    <source>
        <dbReference type="ARBA" id="ARBA00001946"/>
    </source>
</evidence>
<keyword evidence="6" id="KW-0464">Manganese</keyword>
<dbReference type="PANTHER" id="PTHR12318:SF0">
    <property type="entry name" value="ACYL-COENZYME A DIPHOSPHATASE NUDT19"/>
    <property type="match status" value="1"/>
</dbReference>
<gene>
    <name evidence="8" type="ORF">E5162_13355</name>
</gene>
<protein>
    <submittedName>
        <fullName evidence="8">NUDIX hydrolase</fullName>
    </submittedName>
</protein>
<organism evidence="8 9">
    <name type="scientific">Marinicauda pacifica</name>
    <dbReference type="NCBI Taxonomy" id="1133559"/>
    <lineage>
        <taxon>Bacteria</taxon>
        <taxon>Pseudomonadati</taxon>
        <taxon>Pseudomonadota</taxon>
        <taxon>Alphaproteobacteria</taxon>
        <taxon>Maricaulales</taxon>
        <taxon>Maricaulaceae</taxon>
        <taxon>Marinicauda</taxon>
    </lineage>
</organism>
<comment type="caution">
    <text evidence="8">The sequence shown here is derived from an EMBL/GenBank/DDBJ whole genome shotgun (WGS) entry which is preliminary data.</text>
</comment>
<evidence type="ECO:0000259" key="7">
    <source>
        <dbReference type="PROSITE" id="PS51462"/>
    </source>
</evidence>
<evidence type="ECO:0000256" key="6">
    <source>
        <dbReference type="ARBA" id="ARBA00023211"/>
    </source>
</evidence>
<feature type="domain" description="Nudix hydrolase" evidence="7">
    <location>
        <begin position="12"/>
        <end position="200"/>
    </location>
</feature>
<keyword evidence="9" id="KW-1185">Reference proteome</keyword>
<dbReference type="InterPro" id="IPR015797">
    <property type="entry name" value="NUDIX_hydrolase-like_dom_sf"/>
</dbReference>
<dbReference type="Pfam" id="PF00293">
    <property type="entry name" value="NUDIX"/>
    <property type="match status" value="1"/>
</dbReference>
<keyword evidence="4 8" id="KW-0378">Hydrolase</keyword>
<dbReference type="CDD" id="cd18870">
    <property type="entry name" value="NUDIX_AcylCoAdiphos_Nudt19"/>
    <property type="match status" value="1"/>
</dbReference>
<evidence type="ECO:0000256" key="4">
    <source>
        <dbReference type="ARBA" id="ARBA00022801"/>
    </source>
</evidence>
<dbReference type="Proteomes" id="UP000305451">
    <property type="component" value="Unassembled WGS sequence"/>
</dbReference>
<dbReference type="OrthoDB" id="9805905at2"/>
<dbReference type="AlphaFoldDB" id="A0A4S2H935"/>
<proteinExistence type="predicted"/>
<dbReference type="EMBL" id="SRXV01000004">
    <property type="protein sequence ID" value="TGY91902.1"/>
    <property type="molecule type" value="Genomic_DNA"/>
</dbReference>
<dbReference type="GO" id="GO:0016818">
    <property type="term" value="F:hydrolase activity, acting on acid anhydrides, in phosphorus-containing anhydrides"/>
    <property type="evidence" value="ECO:0007669"/>
    <property type="project" value="InterPro"/>
</dbReference>
<accession>A0A4S2H935</accession>
<comment type="cofactor">
    <cofactor evidence="2">
        <name>Mg(2+)</name>
        <dbReference type="ChEBI" id="CHEBI:18420"/>
    </cofactor>
</comment>
<dbReference type="RefSeq" id="WP_135945825.1">
    <property type="nucleotide sequence ID" value="NZ_BMEI01000004.1"/>
</dbReference>
<dbReference type="PROSITE" id="PS51462">
    <property type="entry name" value="NUDIX"/>
    <property type="match status" value="1"/>
</dbReference>
<reference evidence="8 9" key="1">
    <citation type="journal article" date="2013" name="Int. J. Syst. Evol. Microbiol.">
        <title>Marinicauda pacifica gen. nov., sp. nov., a prosthecate alphaproteobacterium of the family Hyphomonadaceae isolated from deep seawater.</title>
        <authorList>
            <person name="Zhang X.Y."/>
            <person name="Li G.W."/>
            <person name="Wang C.S."/>
            <person name="Zhang Y.J."/>
            <person name="Xu X.W."/>
            <person name="Li H."/>
            <person name="Liu A."/>
            <person name="Liu C."/>
            <person name="Xie B.B."/>
            <person name="Qin Q.L."/>
            <person name="Xu Z."/>
            <person name="Chen X.L."/>
            <person name="Zhou B.C."/>
            <person name="Zhang Y.Z."/>
        </authorList>
    </citation>
    <scope>NUCLEOTIDE SEQUENCE [LARGE SCALE GENOMIC DNA]</scope>
    <source>
        <strain evidence="8 9">P-1 km-3</strain>
    </source>
</reference>
<evidence type="ECO:0000256" key="3">
    <source>
        <dbReference type="ARBA" id="ARBA00022723"/>
    </source>
</evidence>
<keyword evidence="3" id="KW-0479">Metal-binding</keyword>
<evidence type="ECO:0000313" key="9">
    <source>
        <dbReference type="Proteomes" id="UP000305451"/>
    </source>
</evidence>
<evidence type="ECO:0000256" key="1">
    <source>
        <dbReference type="ARBA" id="ARBA00001936"/>
    </source>
</evidence>
<dbReference type="Gene3D" id="3.90.79.10">
    <property type="entry name" value="Nucleoside Triphosphate Pyrophosphohydrolase"/>
    <property type="match status" value="1"/>
</dbReference>
<comment type="cofactor">
    <cofactor evidence="1">
        <name>Mn(2+)</name>
        <dbReference type="ChEBI" id="CHEBI:29035"/>
    </cofactor>
</comment>
<sequence length="224" mass="24504">MAKTTAQPRALRPKLAASLILTRERHNGETELLLGRRSGGHVFMPQKYVFPGGRVDRRDGFAPLAREPGSEVMGVLTRVLTERRARAAAAASIRETAEETGLLLAEPRPIEKPSRDWAPFAEAGAAPTAAPLQLVTRAITPPGRPRRFDAFFFRADAEHLHGSTALAGSGELEDLRWVSLDDAHGLDIPMVTRFVLGELSEHLKGKAPIRWARPTRSGLALEEL</sequence>
<name>A0A4S2H935_9PROT</name>
<evidence type="ECO:0000313" key="8">
    <source>
        <dbReference type="EMBL" id="TGY91902.1"/>
    </source>
</evidence>
<dbReference type="SUPFAM" id="SSF55811">
    <property type="entry name" value="Nudix"/>
    <property type="match status" value="1"/>
</dbReference>
<keyword evidence="5" id="KW-0460">Magnesium</keyword>
<dbReference type="InterPro" id="IPR000086">
    <property type="entry name" value="NUDIX_hydrolase_dom"/>
</dbReference>
<dbReference type="GO" id="GO:0046872">
    <property type="term" value="F:metal ion binding"/>
    <property type="evidence" value="ECO:0007669"/>
    <property type="project" value="UniProtKB-KW"/>
</dbReference>